<evidence type="ECO:0000313" key="2">
    <source>
        <dbReference type="EMBL" id="KAH7133217.1"/>
    </source>
</evidence>
<dbReference type="EMBL" id="JAGMUU010000018">
    <property type="protein sequence ID" value="KAH7133217.1"/>
    <property type="molecule type" value="Genomic_DNA"/>
</dbReference>
<dbReference type="OrthoDB" id="3545167at2759"/>
<evidence type="ECO:0000313" key="3">
    <source>
        <dbReference type="Proteomes" id="UP000717696"/>
    </source>
</evidence>
<keyword evidence="1" id="KW-1133">Transmembrane helix</keyword>
<keyword evidence="1" id="KW-0812">Transmembrane</keyword>
<organism evidence="2 3">
    <name type="scientific">Dactylonectria estremocensis</name>
    <dbReference type="NCBI Taxonomy" id="1079267"/>
    <lineage>
        <taxon>Eukaryota</taxon>
        <taxon>Fungi</taxon>
        <taxon>Dikarya</taxon>
        <taxon>Ascomycota</taxon>
        <taxon>Pezizomycotina</taxon>
        <taxon>Sordariomycetes</taxon>
        <taxon>Hypocreomycetidae</taxon>
        <taxon>Hypocreales</taxon>
        <taxon>Nectriaceae</taxon>
        <taxon>Dactylonectria</taxon>
    </lineage>
</organism>
<sequence length="92" mass="10493">MIDKSQCPTHTRTPWGKNDHRYDHRIRYLAMGILCTVILTVIIVAIVFSAMNYRWDDADSVQEYLACSSELKVPETIARTSALTTQTFVADK</sequence>
<keyword evidence="1" id="KW-0472">Membrane</keyword>
<protein>
    <submittedName>
        <fullName evidence="2">Uncharacterized protein</fullName>
    </submittedName>
</protein>
<reference evidence="2" key="1">
    <citation type="journal article" date="2021" name="Nat. Commun.">
        <title>Genetic determinants of endophytism in the Arabidopsis root mycobiome.</title>
        <authorList>
            <person name="Mesny F."/>
            <person name="Miyauchi S."/>
            <person name="Thiergart T."/>
            <person name="Pickel B."/>
            <person name="Atanasova L."/>
            <person name="Karlsson M."/>
            <person name="Huettel B."/>
            <person name="Barry K.W."/>
            <person name="Haridas S."/>
            <person name="Chen C."/>
            <person name="Bauer D."/>
            <person name="Andreopoulos W."/>
            <person name="Pangilinan J."/>
            <person name="LaButti K."/>
            <person name="Riley R."/>
            <person name="Lipzen A."/>
            <person name="Clum A."/>
            <person name="Drula E."/>
            <person name="Henrissat B."/>
            <person name="Kohler A."/>
            <person name="Grigoriev I.V."/>
            <person name="Martin F.M."/>
            <person name="Hacquard S."/>
        </authorList>
    </citation>
    <scope>NUCLEOTIDE SEQUENCE</scope>
    <source>
        <strain evidence="2">MPI-CAGE-AT-0021</strain>
    </source>
</reference>
<gene>
    <name evidence="2" type="ORF">B0J13DRAFT_641782</name>
</gene>
<proteinExistence type="predicted"/>
<feature type="transmembrane region" description="Helical" evidence="1">
    <location>
        <begin position="28"/>
        <end position="51"/>
    </location>
</feature>
<keyword evidence="3" id="KW-1185">Reference proteome</keyword>
<evidence type="ECO:0000256" key="1">
    <source>
        <dbReference type="SAM" id="Phobius"/>
    </source>
</evidence>
<dbReference type="AlphaFoldDB" id="A0A9P9ITV5"/>
<dbReference type="Proteomes" id="UP000717696">
    <property type="component" value="Unassembled WGS sequence"/>
</dbReference>
<name>A0A9P9ITV5_9HYPO</name>
<comment type="caution">
    <text evidence="2">The sequence shown here is derived from an EMBL/GenBank/DDBJ whole genome shotgun (WGS) entry which is preliminary data.</text>
</comment>
<accession>A0A9P9ITV5</accession>